<dbReference type="GeneID" id="28249777"/>
<proteinExistence type="predicted"/>
<dbReference type="Proteomes" id="UP000013243">
    <property type="component" value="Chromosome"/>
</dbReference>
<organism evidence="1 2">
    <name type="scientific">Tritonibacter mobilis F1926</name>
    <dbReference type="NCBI Taxonomy" id="1265309"/>
    <lineage>
        <taxon>Bacteria</taxon>
        <taxon>Pseudomonadati</taxon>
        <taxon>Pseudomonadota</taxon>
        <taxon>Alphaproteobacteria</taxon>
        <taxon>Rhodobacterales</taxon>
        <taxon>Paracoccaceae</taxon>
        <taxon>Tritonibacter</taxon>
    </lineage>
</organism>
<dbReference type="EMBL" id="CP015230">
    <property type="protein sequence ID" value="ANP40713.1"/>
    <property type="molecule type" value="Genomic_DNA"/>
</dbReference>
<dbReference type="AlphaFoldDB" id="A0A1B1A2B0"/>
<dbReference type="OrthoDB" id="7206814at2"/>
<evidence type="ECO:0008006" key="3">
    <source>
        <dbReference type="Google" id="ProtNLM"/>
    </source>
</evidence>
<dbReference type="STRING" id="1265309.K529_008055"/>
<accession>A0A1B1A2B0</accession>
<reference evidence="1 2" key="1">
    <citation type="journal article" date="2016" name="ISME J.">
        <title>Global occurrence and heterogeneity of the Roseobacter-clade species Ruegeria mobilis.</title>
        <authorList>
            <person name="Sonnenschein E."/>
            <person name="Gram L."/>
        </authorList>
    </citation>
    <scope>NUCLEOTIDE SEQUENCE [LARGE SCALE GENOMIC DNA]</scope>
    <source>
        <strain evidence="1 2">F1926</strain>
    </source>
</reference>
<gene>
    <name evidence="1" type="ORF">K529_008055</name>
</gene>
<sequence length="107" mass="11089">MANPYAGEVTLVLNGQPHMLKLTLGALAELEAELGEGDLISLVQRFEKVRFSSRDVLALLAAGLRGAGSEISRADLAQAEIEGGVMQATKVAAQLLALSFALPAGDA</sequence>
<evidence type="ECO:0000313" key="1">
    <source>
        <dbReference type="EMBL" id="ANP40713.1"/>
    </source>
</evidence>
<protein>
    <recommendedName>
        <fullName evidence="3">Gene transfer agent protein</fullName>
    </recommendedName>
</protein>
<dbReference type="Pfam" id="PF11836">
    <property type="entry name" value="Phage_TAC_11"/>
    <property type="match status" value="1"/>
</dbReference>
<evidence type="ECO:0000313" key="2">
    <source>
        <dbReference type="Proteomes" id="UP000013243"/>
    </source>
</evidence>
<dbReference type="KEGG" id="rmb:K529_008055"/>
<name>A0A1B1A2B0_9RHOB</name>
<dbReference type="RefSeq" id="WP_046002128.1">
    <property type="nucleotide sequence ID" value="NZ_CP015230.1"/>
</dbReference>
<dbReference type="InterPro" id="IPR021791">
    <property type="entry name" value="Phage_TAC_11"/>
</dbReference>